<keyword evidence="4 6" id="KW-0697">Rotamase</keyword>
<dbReference type="InterPro" id="IPR000297">
    <property type="entry name" value="PPIase_PpiC"/>
</dbReference>
<dbReference type="RefSeq" id="WP_204891315.1">
    <property type="nucleotide sequence ID" value="NZ_JBHUFW010000002.1"/>
</dbReference>
<comment type="caution">
    <text evidence="8">The sequence shown here is derived from an EMBL/GenBank/DDBJ whole genome shotgun (WGS) entry which is preliminary data.</text>
</comment>
<evidence type="ECO:0000313" key="8">
    <source>
        <dbReference type="EMBL" id="MFD1861681.1"/>
    </source>
</evidence>
<dbReference type="InterPro" id="IPR027304">
    <property type="entry name" value="Trigger_fact/SurA_dom_sf"/>
</dbReference>
<dbReference type="InterPro" id="IPR050245">
    <property type="entry name" value="PrsA_foldase"/>
</dbReference>
<keyword evidence="3" id="KW-0732">Signal</keyword>
<dbReference type="Gene3D" id="3.10.50.40">
    <property type="match status" value="1"/>
</dbReference>
<evidence type="ECO:0000259" key="7">
    <source>
        <dbReference type="PROSITE" id="PS50198"/>
    </source>
</evidence>
<accession>A0ABW4QDM0</accession>
<dbReference type="EMBL" id="JBHUFW010000002">
    <property type="protein sequence ID" value="MFD1861681.1"/>
    <property type="molecule type" value="Genomic_DNA"/>
</dbReference>
<dbReference type="GO" id="GO:0003755">
    <property type="term" value="F:peptidyl-prolyl cis-trans isomerase activity"/>
    <property type="evidence" value="ECO:0007669"/>
    <property type="project" value="UniProtKB-EC"/>
</dbReference>
<dbReference type="Pfam" id="PF00639">
    <property type="entry name" value="Rotamase"/>
    <property type="match status" value="1"/>
</dbReference>
<dbReference type="EC" id="5.2.1.8" evidence="2"/>
<evidence type="ECO:0000256" key="1">
    <source>
        <dbReference type="ARBA" id="ARBA00000971"/>
    </source>
</evidence>
<feature type="domain" description="PpiC" evidence="7">
    <location>
        <begin position="150"/>
        <end position="240"/>
    </location>
</feature>
<keyword evidence="9" id="KW-1185">Reference proteome</keyword>
<evidence type="ECO:0000256" key="2">
    <source>
        <dbReference type="ARBA" id="ARBA00013194"/>
    </source>
</evidence>
<evidence type="ECO:0000256" key="3">
    <source>
        <dbReference type="ARBA" id="ARBA00022729"/>
    </source>
</evidence>
<dbReference type="InterPro" id="IPR023058">
    <property type="entry name" value="PPIase_PpiC_CS"/>
</dbReference>
<dbReference type="PROSITE" id="PS50198">
    <property type="entry name" value="PPIC_PPIASE_2"/>
    <property type="match status" value="1"/>
</dbReference>
<dbReference type="InterPro" id="IPR046357">
    <property type="entry name" value="PPIase_dom_sf"/>
</dbReference>
<proteinExistence type="predicted"/>
<dbReference type="PANTHER" id="PTHR47245">
    <property type="entry name" value="PEPTIDYLPROLYL ISOMERASE"/>
    <property type="match status" value="1"/>
</dbReference>
<dbReference type="PROSITE" id="PS01096">
    <property type="entry name" value="PPIC_PPIASE_1"/>
    <property type="match status" value="1"/>
</dbReference>
<evidence type="ECO:0000313" key="9">
    <source>
        <dbReference type="Proteomes" id="UP001597273"/>
    </source>
</evidence>
<gene>
    <name evidence="8" type="ORF">ACFSDB_02015</name>
</gene>
<comment type="catalytic activity">
    <reaction evidence="1">
        <text>[protein]-peptidylproline (omega=180) = [protein]-peptidylproline (omega=0)</text>
        <dbReference type="Rhea" id="RHEA:16237"/>
        <dbReference type="Rhea" id="RHEA-COMP:10747"/>
        <dbReference type="Rhea" id="RHEA-COMP:10748"/>
        <dbReference type="ChEBI" id="CHEBI:83833"/>
        <dbReference type="ChEBI" id="CHEBI:83834"/>
        <dbReference type="EC" id="5.2.1.8"/>
    </reaction>
</comment>
<dbReference type="PANTHER" id="PTHR47245:SF1">
    <property type="entry name" value="FOLDASE PROTEIN PRSA"/>
    <property type="match status" value="1"/>
</dbReference>
<dbReference type="SUPFAM" id="SSF54534">
    <property type="entry name" value="FKBP-like"/>
    <property type="match status" value="1"/>
</dbReference>
<evidence type="ECO:0000256" key="4">
    <source>
        <dbReference type="ARBA" id="ARBA00023110"/>
    </source>
</evidence>
<evidence type="ECO:0000256" key="6">
    <source>
        <dbReference type="PROSITE-ProRule" id="PRU00278"/>
    </source>
</evidence>
<organism evidence="8 9">
    <name type="scientific">Planococcus chinensis</name>
    <dbReference type="NCBI Taxonomy" id="272917"/>
    <lineage>
        <taxon>Bacteria</taxon>
        <taxon>Bacillati</taxon>
        <taxon>Bacillota</taxon>
        <taxon>Bacilli</taxon>
        <taxon>Bacillales</taxon>
        <taxon>Caryophanaceae</taxon>
        <taxon>Planococcus</taxon>
    </lineage>
</organism>
<dbReference type="SUPFAM" id="SSF109998">
    <property type="entry name" value="Triger factor/SurA peptide-binding domain-like"/>
    <property type="match status" value="1"/>
</dbReference>
<evidence type="ECO:0000256" key="5">
    <source>
        <dbReference type="ARBA" id="ARBA00023235"/>
    </source>
</evidence>
<protein>
    <recommendedName>
        <fullName evidence="2">peptidylprolyl isomerase</fullName>
        <ecNumber evidence="2">5.2.1.8</ecNumber>
    </recommendedName>
</protein>
<dbReference type="Gene3D" id="1.10.4030.10">
    <property type="entry name" value="Porin chaperone SurA, peptide-binding domain"/>
    <property type="match status" value="1"/>
</dbReference>
<sequence>MKKVIYLAVGIIAASAIFLLAGFNKGEAVATVNGTAIEKDALYEQMVKTSGAEALEVMISDEIIRQEAKKADITVTQDEIDAEMAVYEENYGGAEGLASAIETSGMTMEDLENEMETYLKIEKLIGPDIEITDEAIQTYFEENKAALGQSAEVEASHILTETKEQAEEVAKKLADGGDFAKLAAEYSIDTATAENGGELGSFGEGEMAAEFEKAAFAMKPNEISEPVETEFGFHVIKVTGKTEAAEATLEGSKEKIKEILFDEALNSEYAAWLAEKQESYNIKNNLNQGGNE</sequence>
<dbReference type="Proteomes" id="UP001597273">
    <property type="component" value="Unassembled WGS sequence"/>
</dbReference>
<reference evidence="9" key="1">
    <citation type="journal article" date="2019" name="Int. J. Syst. Evol. Microbiol.">
        <title>The Global Catalogue of Microorganisms (GCM) 10K type strain sequencing project: providing services to taxonomists for standard genome sequencing and annotation.</title>
        <authorList>
            <consortium name="The Broad Institute Genomics Platform"/>
            <consortium name="The Broad Institute Genome Sequencing Center for Infectious Disease"/>
            <person name="Wu L."/>
            <person name="Ma J."/>
        </authorList>
    </citation>
    <scope>NUCLEOTIDE SEQUENCE [LARGE SCALE GENOMIC DNA]</scope>
    <source>
        <strain evidence="9">CGMCC 1.15475</strain>
    </source>
</reference>
<keyword evidence="5 6" id="KW-0413">Isomerase</keyword>
<name>A0ABW4QDM0_9BACL</name>